<accession>A0A5B9MKP0</accession>
<dbReference type="Proteomes" id="UP000321353">
    <property type="component" value="Chromosome"/>
</dbReference>
<dbReference type="InterPro" id="IPR001763">
    <property type="entry name" value="Rhodanese-like_dom"/>
</dbReference>
<reference evidence="2 3" key="1">
    <citation type="submission" date="2019-02" db="EMBL/GenBank/DDBJ databases">
        <title>Planctomycetal bacteria perform biofilm scaping via a novel small molecule.</title>
        <authorList>
            <person name="Jeske O."/>
            <person name="Boedeker C."/>
            <person name="Wiegand S."/>
            <person name="Breitling P."/>
            <person name="Kallscheuer N."/>
            <person name="Jogler M."/>
            <person name="Rohde M."/>
            <person name="Petersen J."/>
            <person name="Medema M.H."/>
            <person name="Surup F."/>
            <person name="Jogler C."/>
        </authorList>
    </citation>
    <scope>NUCLEOTIDE SEQUENCE [LARGE SCALE GENOMIC DNA]</scope>
    <source>
        <strain evidence="2 3">Mal15</strain>
    </source>
</reference>
<dbReference type="SMART" id="SM00450">
    <property type="entry name" value="RHOD"/>
    <property type="match status" value="1"/>
</dbReference>
<dbReference type="PANTHER" id="PTHR43031">
    <property type="entry name" value="FAD-DEPENDENT OXIDOREDUCTASE"/>
    <property type="match status" value="1"/>
</dbReference>
<dbReference type="CDD" id="cd00158">
    <property type="entry name" value="RHOD"/>
    <property type="match status" value="1"/>
</dbReference>
<dbReference type="InterPro" id="IPR050229">
    <property type="entry name" value="GlpE_sulfurtransferase"/>
</dbReference>
<keyword evidence="3" id="KW-1185">Reference proteome</keyword>
<dbReference type="KEGG" id="smam:Mal15_43050"/>
<organism evidence="2 3">
    <name type="scientific">Stieleria maiorica</name>
    <dbReference type="NCBI Taxonomy" id="2795974"/>
    <lineage>
        <taxon>Bacteria</taxon>
        <taxon>Pseudomonadati</taxon>
        <taxon>Planctomycetota</taxon>
        <taxon>Planctomycetia</taxon>
        <taxon>Pirellulales</taxon>
        <taxon>Pirellulaceae</taxon>
        <taxon>Stieleria</taxon>
    </lineage>
</organism>
<dbReference type="PROSITE" id="PS50206">
    <property type="entry name" value="RHODANESE_3"/>
    <property type="match status" value="1"/>
</dbReference>
<name>A0A5B9MKP0_9BACT</name>
<dbReference type="AlphaFoldDB" id="A0A5B9MKP0"/>
<proteinExistence type="predicted"/>
<evidence type="ECO:0000313" key="3">
    <source>
        <dbReference type="Proteomes" id="UP000321353"/>
    </source>
</evidence>
<protein>
    <recommendedName>
        <fullName evidence="1">Rhodanese domain-containing protein</fullName>
    </recommendedName>
</protein>
<feature type="domain" description="Rhodanese" evidence="1">
    <location>
        <begin position="15"/>
        <end position="108"/>
    </location>
</feature>
<gene>
    <name evidence="2" type="ORF">Mal15_43050</name>
</gene>
<dbReference type="PANTHER" id="PTHR43031:SF1">
    <property type="entry name" value="PYRIDINE NUCLEOTIDE-DISULPHIDE OXIDOREDUCTASE"/>
    <property type="match status" value="1"/>
</dbReference>
<evidence type="ECO:0000313" key="2">
    <source>
        <dbReference type="EMBL" id="QEG00235.1"/>
    </source>
</evidence>
<dbReference type="InterPro" id="IPR036873">
    <property type="entry name" value="Rhodanese-like_dom_sf"/>
</dbReference>
<dbReference type="EMBL" id="CP036264">
    <property type="protein sequence ID" value="QEG00235.1"/>
    <property type="molecule type" value="Genomic_DNA"/>
</dbReference>
<evidence type="ECO:0000259" key="1">
    <source>
        <dbReference type="PROSITE" id="PS50206"/>
    </source>
</evidence>
<dbReference type="SUPFAM" id="SSF52821">
    <property type="entry name" value="Rhodanese/Cell cycle control phosphatase"/>
    <property type="match status" value="1"/>
</dbReference>
<dbReference type="Pfam" id="PF00581">
    <property type="entry name" value="Rhodanese"/>
    <property type="match status" value="1"/>
</dbReference>
<sequence>MKTVTTERLKTLKAENKDFLLVNTLDAKHFAQTRIPDSINIPLSQGGFTDKVLNTAGSKQKLVVVYCASDDCDSSTKAAKELDDAGFNVADYEGGAAAWKASGEPLAV</sequence>
<dbReference type="Gene3D" id="3.40.250.10">
    <property type="entry name" value="Rhodanese-like domain"/>
    <property type="match status" value="1"/>
</dbReference>